<gene>
    <name evidence="2" type="ORF">AMORRO_LOCUS5383</name>
</gene>
<keyword evidence="1" id="KW-0732">Signal</keyword>
<dbReference type="AlphaFoldDB" id="A0A9N9AZ19"/>
<proteinExistence type="predicted"/>
<accession>A0A9N9AZ19</accession>
<evidence type="ECO:0000313" key="3">
    <source>
        <dbReference type="Proteomes" id="UP000789342"/>
    </source>
</evidence>
<dbReference type="OrthoDB" id="2362516at2759"/>
<evidence type="ECO:0000313" key="2">
    <source>
        <dbReference type="EMBL" id="CAG8546752.1"/>
    </source>
</evidence>
<reference evidence="2" key="1">
    <citation type="submission" date="2021-06" db="EMBL/GenBank/DDBJ databases">
        <authorList>
            <person name="Kallberg Y."/>
            <person name="Tangrot J."/>
            <person name="Rosling A."/>
        </authorList>
    </citation>
    <scope>NUCLEOTIDE SEQUENCE</scope>
    <source>
        <strain evidence="2">CL551</strain>
    </source>
</reference>
<comment type="caution">
    <text evidence="2">The sequence shown here is derived from an EMBL/GenBank/DDBJ whole genome shotgun (WGS) entry which is preliminary data.</text>
</comment>
<dbReference type="EMBL" id="CAJVPV010003233">
    <property type="protein sequence ID" value="CAG8546752.1"/>
    <property type="molecule type" value="Genomic_DNA"/>
</dbReference>
<protein>
    <submittedName>
        <fullName evidence="2">11553_t:CDS:1</fullName>
    </submittedName>
</protein>
<evidence type="ECO:0000256" key="1">
    <source>
        <dbReference type="SAM" id="SignalP"/>
    </source>
</evidence>
<sequence>MKFFLSIVVYALAILATTAVCADPPFTCQNGRDAVALQKSFAKIDFTKPCPTLNQIACDGDSTAKCTPGADGNNVWSIQPCAATLKCFALPLVNKAGTSVTCDTQADRDDRVNRALATCPKKKKRSMRMRKI</sequence>
<feature type="chain" id="PRO_5040492176" evidence="1">
    <location>
        <begin position="23"/>
        <end position="132"/>
    </location>
</feature>
<keyword evidence="3" id="KW-1185">Reference proteome</keyword>
<feature type="signal peptide" evidence="1">
    <location>
        <begin position="1"/>
        <end position="22"/>
    </location>
</feature>
<dbReference type="Proteomes" id="UP000789342">
    <property type="component" value="Unassembled WGS sequence"/>
</dbReference>
<organism evidence="2 3">
    <name type="scientific">Acaulospora morrowiae</name>
    <dbReference type="NCBI Taxonomy" id="94023"/>
    <lineage>
        <taxon>Eukaryota</taxon>
        <taxon>Fungi</taxon>
        <taxon>Fungi incertae sedis</taxon>
        <taxon>Mucoromycota</taxon>
        <taxon>Glomeromycotina</taxon>
        <taxon>Glomeromycetes</taxon>
        <taxon>Diversisporales</taxon>
        <taxon>Acaulosporaceae</taxon>
        <taxon>Acaulospora</taxon>
    </lineage>
</organism>
<name>A0A9N9AZ19_9GLOM</name>